<dbReference type="AlphaFoldDB" id="A0A6H5IA17"/>
<evidence type="ECO:0000313" key="5">
    <source>
        <dbReference type="Proteomes" id="UP000479190"/>
    </source>
</evidence>
<dbReference type="InterPro" id="IPR005654">
    <property type="entry name" value="ATPase_AFG1-like"/>
</dbReference>
<dbReference type="EMBL" id="CADCXV010000715">
    <property type="protein sequence ID" value="CAB0033564.1"/>
    <property type="molecule type" value="Genomic_DNA"/>
</dbReference>
<dbReference type="GO" id="GO:0005524">
    <property type="term" value="F:ATP binding"/>
    <property type="evidence" value="ECO:0007669"/>
    <property type="project" value="UniProtKB-KW"/>
</dbReference>
<dbReference type="NCBIfam" id="NF040713">
    <property type="entry name" value="ZapE"/>
    <property type="match status" value="1"/>
</dbReference>
<dbReference type="Proteomes" id="UP000479190">
    <property type="component" value="Unassembled WGS sequence"/>
</dbReference>
<keyword evidence="2" id="KW-0547">Nucleotide-binding</keyword>
<organism evidence="4 5">
    <name type="scientific">Trichogramma brassicae</name>
    <dbReference type="NCBI Taxonomy" id="86971"/>
    <lineage>
        <taxon>Eukaryota</taxon>
        <taxon>Metazoa</taxon>
        <taxon>Ecdysozoa</taxon>
        <taxon>Arthropoda</taxon>
        <taxon>Hexapoda</taxon>
        <taxon>Insecta</taxon>
        <taxon>Pterygota</taxon>
        <taxon>Neoptera</taxon>
        <taxon>Endopterygota</taxon>
        <taxon>Hymenoptera</taxon>
        <taxon>Apocrita</taxon>
        <taxon>Proctotrupomorpha</taxon>
        <taxon>Chalcidoidea</taxon>
        <taxon>Trichogrammatidae</taxon>
        <taxon>Trichogramma</taxon>
    </lineage>
</organism>
<dbReference type="GO" id="GO:0005739">
    <property type="term" value="C:mitochondrion"/>
    <property type="evidence" value="ECO:0007669"/>
    <property type="project" value="TreeGrafter"/>
</dbReference>
<protein>
    <recommendedName>
        <fullName evidence="6">ATPase N2B</fullName>
    </recommendedName>
</protein>
<dbReference type="InterPro" id="IPR027417">
    <property type="entry name" value="P-loop_NTPase"/>
</dbReference>
<evidence type="ECO:0008006" key="6">
    <source>
        <dbReference type="Google" id="ProtNLM"/>
    </source>
</evidence>
<keyword evidence="5" id="KW-1185">Reference proteome</keyword>
<dbReference type="OrthoDB" id="548867at2759"/>
<accession>A0A6H5IA17</accession>
<keyword evidence="3" id="KW-0067">ATP-binding</keyword>
<proteinExistence type="inferred from homology"/>
<evidence type="ECO:0000256" key="2">
    <source>
        <dbReference type="ARBA" id="ARBA00022741"/>
    </source>
</evidence>
<name>A0A6H5IA17_9HYME</name>
<dbReference type="PANTHER" id="PTHR12169:SF6">
    <property type="entry name" value="AFG1-LIKE ATPASE"/>
    <property type="match status" value="1"/>
</dbReference>
<evidence type="ECO:0000256" key="3">
    <source>
        <dbReference type="ARBA" id="ARBA00022840"/>
    </source>
</evidence>
<dbReference type="SUPFAM" id="SSF52540">
    <property type="entry name" value="P-loop containing nucleoside triphosphate hydrolases"/>
    <property type="match status" value="1"/>
</dbReference>
<reference evidence="4 5" key="1">
    <citation type="submission" date="2020-02" db="EMBL/GenBank/DDBJ databases">
        <authorList>
            <person name="Ferguson B K."/>
        </authorList>
    </citation>
    <scope>NUCLEOTIDE SEQUENCE [LARGE SCALE GENOMIC DNA]</scope>
</reference>
<gene>
    <name evidence="4" type="ORF">TBRA_LOCUS5462</name>
</gene>
<dbReference type="GO" id="GO:0016887">
    <property type="term" value="F:ATP hydrolysis activity"/>
    <property type="evidence" value="ECO:0007669"/>
    <property type="project" value="InterPro"/>
</dbReference>
<dbReference type="Pfam" id="PF03969">
    <property type="entry name" value="AFG1_ATPase"/>
    <property type="match status" value="2"/>
</dbReference>
<dbReference type="Gene3D" id="3.40.50.300">
    <property type="entry name" value="P-loop containing nucleotide triphosphate hydrolases"/>
    <property type="match status" value="1"/>
</dbReference>
<dbReference type="PANTHER" id="PTHR12169">
    <property type="entry name" value="ATPASE N2B"/>
    <property type="match status" value="1"/>
</dbReference>
<evidence type="ECO:0000256" key="1">
    <source>
        <dbReference type="ARBA" id="ARBA00010322"/>
    </source>
</evidence>
<sequence>MARVITKNSANIIYINALLKRPLFLHKSSLCKYANSVQSNDPGSPLEVLKQRVNKGELMYDEHQLIVTEDLQKVYERLKGYTPEKPGLISKWLRKNNKKTKAPKGLYLYGAVGGGKTMLMDLFYNCCQIEHKKRVHFHSFMLDVHSKIHEVKKGIVRDHSSTKLQPFDPIPPVASSITENTWLLCFDEFQEKKLIETLRKFLNIYVQWKMISHDPRTLNIKGRNVTFKKTCGQVIDSNFEELCDRPLGASDYIEICQAFHTVIIRDVPQLNMKLKSQARRFITLIDTLYDNRDDHKSNIFTGEEELFAFDRTVSRLAEMQTAAYWEEWEKHR</sequence>
<evidence type="ECO:0000313" key="4">
    <source>
        <dbReference type="EMBL" id="CAB0033564.1"/>
    </source>
</evidence>
<comment type="similarity">
    <text evidence="1">Belongs to the AFG1 ATPase family.</text>
</comment>